<dbReference type="EMBL" id="PNRG01000005">
    <property type="protein sequence ID" value="PMR82259.1"/>
    <property type="molecule type" value="Genomic_DNA"/>
</dbReference>
<evidence type="ECO:0000256" key="7">
    <source>
        <dbReference type="ARBA" id="ARBA00022989"/>
    </source>
</evidence>
<gene>
    <name evidence="13" type="primary">gspH</name>
    <name evidence="13" type="ORF">C1H70_03485</name>
</gene>
<evidence type="ECO:0000256" key="11">
    <source>
        <dbReference type="SAM" id="Phobius"/>
    </source>
</evidence>
<dbReference type="GO" id="GO:0015627">
    <property type="term" value="C:type II protein secretion system complex"/>
    <property type="evidence" value="ECO:0007669"/>
    <property type="project" value="InterPro"/>
</dbReference>
<dbReference type="AlphaFoldDB" id="A0A2N7UPA1"/>
<name>A0A2N7UPA1_9GAMM</name>
<keyword evidence="5" id="KW-0997">Cell inner membrane</keyword>
<evidence type="ECO:0000256" key="6">
    <source>
        <dbReference type="ARBA" id="ARBA00022692"/>
    </source>
</evidence>
<dbReference type="SUPFAM" id="SSF54523">
    <property type="entry name" value="Pili subunits"/>
    <property type="match status" value="1"/>
</dbReference>
<dbReference type="InterPro" id="IPR045584">
    <property type="entry name" value="Pilin-like"/>
</dbReference>
<keyword evidence="8 11" id="KW-0472">Membrane</keyword>
<dbReference type="InterPro" id="IPR022346">
    <property type="entry name" value="T2SS_GspH"/>
</dbReference>
<dbReference type="InterPro" id="IPR012902">
    <property type="entry name" value="N_methyl_site"/>
</dbReference>
<evidence type="ECO:0000256" key="2">
    <source>
        <dbReference type="ARBA" id="ARBA00021549"/>
    </source>
</evidence>
<dbReference type="GO" id="GO:0015628">
    <property type="term" value="P:protein secretion by the type II secretion system"/>
    <property type="evidence" value="ECO:0007669"/>
    <property type="project" value="InterPro"/>
</dbReference>
<dbReference type="PROSITE" id="PS00409">
    <property type="entry name" value="PROKAR_NTER_METHYL"/>
    <property type="match status" value="1"/>
</dbReference>
<dbReference type="Proteomes" id="UP000235547">
    <property type="component" value="Unassembled WGS sequence"/>
</dbReference>
<protein>
    <recommendedName>
        <fullName evidence="2">Type II secretion system protein H</fullName>
    </recommendedName>
    <alternativeName>
        <fullName evidence="10">General secretion pathway protein H</fullName>
    </alternativeName>
</protein>
<comment type="subcellular location">
    <subcellularLocation>
        <location evidence="1">Cell inner membrane</location>
        <topology evidence="1">Single-pass membrane protein</topology>
    </subcellularLocation>
</comment>
<evidence type="ECO:0000256" key="9">
    <source>
        <dbReference type="ARBA" id="ARBA00025772"/>
    </source>
</evidence>
<feature type="domain" description="General secretion pathway GspH" evidence="12">
    <location>
        <begin position="57"/>
        <end position="150"/>
    </location>
</feature>
<keyword evidence="3" id="KW-1003">Cell membrane</keyword>
<evidence type="ECO:0000313" key="14">
    <source>
        <dbReference type="Proteomes" id="UP000235547"/>
    </source>
</evidence>
<keyword evidence="14" id="KW-1185">Reference proteome</keyword>
<dbReference type="Pfam" id="PF12019">
    <property type="entry name" value="GspH"/>
    <property type="match status" value="1"/>
</dbReference>
<accession>A0A2N7UPA1</accession>
<evidence type="ECO:0000256" key="8">
    <source>
        <dbReference type="ARBA" id="ARBA00023136"/>
    </source>
</evidence>
<dbReference type="Pfam" id="PF07963">
    <property type="entry name" value="N_methyl"/>
    <property type="match status" value="1"/>
</dbReference>
<keyword evidence="7 11" id="KW-1133">Transmembrane helix</keyword>
<comment type="caution">
    <text evidence="13">The sequence shown here is derived from an EMBL/GenBank/DDBJ whole genome shotgun (WGS) entry which is preliminary data.</text>
</comment>
<comment type="similarity">
    <text evidence="9">Belongs to the GSP H family.</text>
</comment>
<evidence type="ECO:0000259" key="12">
    <source>
        <dbReference type="Pfam" id="PF12019"/>
    </source>
</evidence>
<evidence type="ECO:0000256" key="10">
    <source>
        <dbReference type="ARBA" id="ARBA00030775"/>
    </source>
</evidence>
<dbReference type="GO" id="GO:0005886">
    <property type="term" value="C:plasma membrane"/>
    <property type="evidence" value="ECO:0007669"/>
    <property type="project" value="UniProtKB-SubCell"/>
</dbReference>
<proteinExistence type="inferred from homology"/>
<reference evidence="13 14" key="1">
    <citation type="submission" date="2018-01" db="EMBL/GenBank/DDBJ databases">
        <title>Halomonas endophytica sp. nov., isolated from storage liquid in the stems of Populus euphratica.</title>
        <authorList>
            <person name="Chen C."/>
        </authorList>
    </citation>
    <scope>NUCLEOTIDE SEQUENCE [LARGE SCALE GENOMIC DNA]</scope>
    <source>
        <strain evidence="13 14">BZ-SZ-XJ27</strain>
    </source>
</reference>
<dbReference type="NCBIfam" id="TIGR02532">
    <property type="entry name" value="IV_pilin_GFxxxE"/>
    <property type="match status" value="1"/>
</dbReference>
<organism evidence="13 14">
    <name type="scientific">Halomonas urumqiensis</name>
    <dbReference type="NCBI Taxonomy" id="1684789"/>
    <lineage>
        <taxon>Bacteria</taxon>
        <taxon>Pseudomonadati</taxon>
        <taxon>Pseudomonadota</taxon>
        <taxon>Gammaproteobacteria</taxon>
        <taxon>Oceanospirillales</taxon>
        <taxon>Halomonadaceae</taxon>
        <taxon>Halomonas</taxon>
    </lineage>
</organism>
<evidence type="ECO:0000256" key="4">
    <source>
        <dbReference type="ARBA" id="ARBA00022481"/>
    </source>
</evidence>
<dbReference type="OrthoDB" id="8481584at2"/>
<evidence type="ECO:0000313" key="13">
    <source>
        <dbReference type="EMBL" id="PMR82259.1"/>
    </source>
</evidence>
<keyword evidence="6 11" id="KW-0812">Transmembrane</keyword>
<evidence type="ECO:0000256" key="5">
    <source>
        <dbReference type="ARBA" id="ARBA00022519"/>
    </source>
</evidence>
<dbReference type="Gene3D" id="3.30.700.10">
    <property type="entry name" value="Glycoprotein, Type 4 Pilin"/>
    <property type="match status" value="1"/>
</dbReference>
<feature type="transmembrane region" description="Helical" evidence="11">
    <location>
        <begin position="27"/>
        <end position="46"/>
    </location>
</feature>
<keyword evidence="4" id="KW-0488">Methylation</keyword>
<evidence type="ECO:0000256" key="3">
    <source>
        <dbReference type="ARBA" id="ARBA00022475"/>
    </source>
</evidence>
<evidence type="ECO:0000256" key="1">
    <source>
        <dbReference type="ARBA" id="ARBA00004377"/>
    </source>
</evidence>
<sequence>MTRHGASGPAPQACGVERRAGFTLVELMVVLAIVAMTVAVVPPLVVKVMPAMQAQAAARELASGLREARSTAMADNREVVVEIDLERRTYHWQGQRIRAELPSHVALDVLTGDAVGTRGQFHFYPDGSASGGRASLAWRGREWVVDIDWLTGRVTLDEY</sequence>
<dbReference type="RefSeq" id="WP_102586931.1">
    <property type="nucleotide sequence ID" value="NZ_BNAE01000001.1"/>
</dbReference>